<evidence type="ECO:0000256" key="1">
    <source>
        <dbReference type="ARBA" id="ARBA00004651"/>
    </source>
</evidence>
<dbReference type="EMBL" id="MGGW01000020">
    <property type="protein sequence ID" value="OGM53772.1"/>
    <property type="molecule type" value="Genomic_DNA"/>
</dbReference>
<sequence length="542" mass="62070">MKTKVLLILILLLVTVLRFWQLGDYPALNADEASIGYDAYSLIQTGKDQHGNPWPISFQSFNDYKPGLLVYLVLPFVKTLGLNVWAVRVPGALAGVGTVLVLYLLVKQLKIGNWKLEIMAPALLVISPWHIHFSRGGWEVNVATFFITSGLLFFFKSLKNSKYLVVSCTLFVLSLYTYHAARIITPLLVFGLLGIYSKEIFKNKKSLVVSAVIGLFLLMPLIKETSGGSFFSRVQGVGIFADQGIISRIQEQRGEHENHVGLPSIILHNKIVNYSLAFLENWGKHFWGEFLFLSGDDIQRNRAPETGQLYLFQLIALVVGLWFMVKKLNKKFLVISYWLLVSPVAAALTFQSPHALRSQNMVIPLTIISAYGLLKFFDFIRYIFGKRILVLGVWCMVFGIVALESSRYLHMYWVHMAKEYPYSSQYGVKELVAYVKEISGKFDRIIVTDRYDQPYVLFLFYLKYPPEKFQNKHTLTSRDNFGFSTVREFANFKFESIKFNETRENYPNSLIIGTEEEIPEGVNVIKDIYGTNGFRYFRVVEN</sequence>
<evidence type="ECO:0000256" key="5">
    <source>
        <dbReference type="ARBA" id="ARBA00022692"/>
    </source>
</evidence>
<comment type="subcellular location">
    <subcellularLocation>
        <location evidence="1">Cell membrane</location>
        <topology evidence="1">Multi-pass membrane protein</topology>
    </subcellularLocation>
</comment>
<reference evidence="9 10" key="1">
    <citation type="journal article" date="2016" name="Nat. Commun.">
        <title>Thousands of microbial genomes shed light on interconnected biogeochemical processes in an aquifer system.</title>
        <authorList>
            <person name="Anantharaman K."/>
            <person name="Brown C.T."/>
            <person name="Hug L.A."/>
            <person name="Sharon I."/>
            <person name="Castelle C.J."/>
            <person name="Probst A.J."/>
            <person name="Thomas B.C."/>
            <person name="Singh A."/>
            <person name="Wilkins M.J."/>
            <person name="Karaoz U."/>
            <person name="Brodie E.L."/>
            <person name="Williams K.H."/>
            <person name="Hubbard S.S."/>
            <person name="Banfield J.F."/>
        </authorList>
    </citation>
    <scope>NUCLEOTIDE SEQUENCE [LARGE SCALE GENOMIC DNA]</scope>
</reference>
<evidence type="ECO:0000256" key="4">
    <source>
        <dbReference type="ARBA" id="ARBA00022679"/>
    </source>
</evidence>
<dbReference type="PANTHER" id="PTHR33908:SF3">
    <property type="entry name" value="UNDECAPRENYL PHOSPHATE-ALPHA-4-AMINO-4-DEOXY-L-ARABINOSE ARABINOSYL TRANSFERASE"/>
    <property type="match status" value="1"/>
</dbReference>
<keyword evidence="6 8" id="KW-1133">Transmembrane helix</keyword>
<feature type="transmembrane region" description="Helical" evidence="8">
    <location>
        <begin position="331"/>
        <end position="350"/>
    </location>
</feature>
<dbReference type="GO" id="GO:0005886">
    <property type="term" value="C:plasma membrane"/>
    <property type="evidence" value="ECO:0007669"/>
    <property type="project" value="UniProtKB-SubCell"/>
</dbReference>
<name>A0A1F8APS7_9BACT</name>
<dbReference type="GO" id="GO:0009103">
    <property type="term" value="P:lipopolysaccharide biosynthetic process"/>
    <property type="evidence" value="ECO:0007669"/>
    <property type="project" value="UniProtKB-ARBA"/>
</dbReference>
<protein>
    <submittedName>
        <fullName evidence="9">Uncharacterized protein</fullName>
    </submittedName>
</protein>
<evidence type="ECO:0000256" key="3">
    <source>
        <dbReference type="ARBA" id="ARBA00022676"/>
    </source>
</evidence>
<dbReference type="GO" id="GO:0016763">
    <property type="term" value="F:pentosyltransferase activity"/>
    <property type="evidence" value="ECO:0007669"/>
    <property type="project" value="TreeGrafter"/>
</dbReference>
<dbReference type="AlphaFoldDB" id="A0A1F8APS7"/>
<keyword evidence="5 8" id="KW-0812">Transmembrane</keyword>
<dbReference type="PANTHER" id="PTHR33908">
    <property type="entry name" value="MANNOSYLTRANSFERASE YKCB-RELATED"/>
    <property type="match status" value="1"/>
</dbReference>
<feature type="transmembrane region" description="Helical" evidence="8">
    <location>
        <begin position="207"/>
        <end position="223"/>
    </location>
</feature>
<keyword evidence="3" id="KW-0328">Glycosyltransferase</keyword>
<proteinExistence type="predicted"/>
<feature type="transmembrane region" description="Helical" evidence="8">
    <location>
        <begin position="140"/>
        <end position="158"/>
    </location>
</feature>
<dbReference type="Proteomes" id="UP000178603">
    <property type="component" value="Unassembled WGS sequence"/>
</dbReference>
<feature type="transmembrane region" description="Helical" evidence="8">
    <location>
        <begin position="170"/>
        <end position="195"/>
    </location>
</feature>
<dbReference type="GO" id="GO:0010041">
    <property type="term" value="P:response to iron(III) ion"/>
    <property type="evidence" value="ECO:0007669"/>
    <property type="project" value="TreeGrafter"/>
</dbReference>
<feature type="transmembrane region" description="Helical" evidence="8">
    <location>
        <begin position="85"/>
        <end position="106"/>
    </location>
</feature>
<evidence type="ECO:0000256" key="8">
    <source>
        <dbReference type="SAM" id="Phobius"/>
    </source>
</evidence>
<comment type="caution">
    <text evidence="9">The sequence shown here is derived from an EMBL/GenBank/DDBJ whole genome shotgun (WGS) entry which is preliminary data.</text>
</comment>
<keyword evidence="4" id="KW-0808">Transferase</keyword>
<keyword evidence="2" id="KW-1003">Cell membrane</keyword>
<feature type="transmembrane region" description="Helical" evidence="8">
    <location>
        <begin position="362"/>
        <end position="382"/>
    </location>
</feature>
<feature type="transmembrane region" description="Helical" evidence="8">
    <location>
        <begin position="309"/>
        <end position="325"/>
    </location>
</feature>
<keyword evidence="7 8" id="KW-0472">Membrane</keyword>
<evidence type="ECO:0000313" key="9">
    <source>
        <dbReference type="EMBL" id="OGM53772.1"/>
    </source>
</evidence>
<evidence type="ECO:0000256" key="7">
    <source>
        <dbReference type="ARBA" id="ARBA00023136"/>
    </source>
</evidence>
<dbReference type="InterPro" id="IPR050297">
    <property type="entry name" value="LipidA_mod_glycosyltrf_83"/>
</dbReference>
<organism evidence="9 10">
    <name type="scientific">Candidatus Woesebacteria bacterium RIFCSPHIGHO2_12_FULL_41_24</name>
    <dbReference type="NCBI Taxonomy" id="1802510"/>
    <lineage>
        <taxon>Bacteria</taxon>
        <taxon>Candidatus Woeseibacteriota</taxon>
    </lineage>
</organism>
<accession>A0A1F8APS7</accession>
<evidence type="ECO:0000256" key="2">
    <source>
        <dbReference type="ARBA" id="ARBA00022475"/>
    </source>
</evidence>
<evidence type="ECO:0000313" key="10">
    <source>
        <dbReference type="Proteomes" id="UP000178603"/>
    </source>
</evidence>
<evidence type="ECO:0000256" key="6">
    <source>
        <dbReference type="ARBA" id="ARBA00022989"/>
    </source>
</evidence>
<feature type="transmembrane region" description="Helical" evidence="8">
    <location>
        <begin position="388"/>
        <end position="409"/>
    </location>
</feature>
<gene>
    <name evidence="9" type="ORF">A3E44_05125</name>
</gene>